<accession>A0A538U6S8</accession>
<evidence type="ECO:0000256" key="1">
    <source>
        <dbReference type="ARBA" id="ARBA00022505"/>
    </source>
</evidence>
<dbReference type="InterPro" id="IPR005116">
    <property type="entry name" value="Transp-assoc_OB_typ1"/>
</dbReference>
<protein>
    <submittedName>
        <fullName evidence="4">MerR family transcriptional regulator</fullName>
    </submittedName>
</protein>
<comment type="caution">
    <text evidence="4">The sequence shown here is derived from an EMBL/GenBank/DDBJ whole genome shotgun (WGS) entry which is preliminary data.</text>
</comment>
<dbReference type="InterPro" id="IPR008995">
    <property type="entry name" value="Mo/tungstate-bd_C_term_dom"/>
</dbReference>
<dbReference type="Proteomes" id="UP000319771">
    <property type="component" value="Unassembled WGS sequence"/>
</dbReference>
<dbReference type="InterPro" id="IPR041657">
    <property type="entry name" value="HTH_17"/>
</dbReference>
<dbReference type="Pfam" id="PF03459">
    <property type="entry name" value="TOBE"/>
    <property type="match status" value="1"/>
</dbReference>
<dbReference type="SUPFAM" id="SSF50331">
    <property type="entry name" value="MOP-like"/>
    <property type="match status" value="1"/>
</dbReference>
<dbReference type="GO" id="GO:0015689">
    <property type="term" value="P:molybdate ion transport"/>
    <property type="evidence" value="ECO:0007669"/>
    <property type="project" value="InterPro"/>
</dbReference>
<proteinExistence type="predicted"/>
<sequence length="113" mass="12167">MNPKRVRALARAGKLPAVRVGRRWLFARERLEGLLGVEPKAPPLTIAGLSARNHLRGRIRSLQVEGLMAEVTLDVGGQALVAIITRASVERLGLAVGDQVQAVIKSTEVMVAK</sequence>
<evidence type="ECO:0000256" key="2">
    <source>
        <dbReference type="PROSITE-ProRule" id="PRU01213"/>
    </source>
</evidence>
<reference evidence="4 5" key="1">
    <citation type="journal article" date="2019" name="Nat. Microbiol.">
        <title>Mediterranean grassland soil C-N compound turnover is dependent on rainfall and depth, and is mediated by genomically divergent microorganisms.</title>
        <authorList>
            <person name="Diamond S."/>
            <person name="Andeer P.F."/>
            <person name="Li Z."/>
            <person name="Crits-Christoph A."/>
            <person name="Burstein D."/>
            <person name="Anantharaman K."/>
            <person name="Lane K.R."/>
            <person name="Thomas B.C."/>
            <person name="Pan C."/>
            <person name="Northen T.R."/>
            <person name="Banfield J.F."/>
        </authorList>
    </citation>
    <scope>NUCLEOTIDE SEQUENCE [LARGE SCALE GENOMIC DNA]</scope>
    <source>
        <strain evidence="4">WS_11</strain>
    </source>
</reference>
<evidence type="ECO:0000313" key="4">
    <source>
        <dbReference type="EMBL" id="TMQ71581.1"/>
    </source>
</evidence>
<dbReference type="EMBL" id="VBPB01000156">
    <property type="protein sequence ID" value="TMQ71581.1"/>
    <property type="molecule type" value="Genomic_DNA"/>
</dbReference>
<organism evidence="4 5">
    <name type="scientific">Eiseniibacteriota bacterium</name>
    <dbReference type="NCBI Taxonomy" id="2212470"/>
    <lineage>
        <taxon>Bacteria</taxon>
        <taxon>Candidatus Eiseniibacteriota</taxon>
    </lineage>
</organism>
<name>A0A538U6S8_UNCEI</name>
<keyword evidence="1 2" id="KW-0500">Molybdenum</keyword>
<evidence type="ECO:0000259" key="3">
    <source>
        <dbReference type="PROSITE" id="PS51866"/>
    </source>
</evidence>
<gene>
    <name evidence="4" type="ORF">E6K81_09765</name>
</gene>
<dbReference type="PROSITE" id="PS51866">
    <property type="entry name" value="MOP"/>
    <property type="match status" value="1"/>
</dbReference>
<dbReference type="NCBIfam" id="TIGR00638">
    <property type="entry name" value="Mop"/>
    <property type="match status" value="1"/>
</dbReference>
<feature type="domain" description="Mop" evidence="3">
    <location>
        <begin position="48"/>
        <end position="113"/>
    </location>
</feature>
<dbReference type="AlphaFoldDB" id="A0A538U6S8"/>
<dbReference type="Gene3D" id="2.40.50.100">
    <property type="match status" value="1"/>
</dbReference>
<dbReference type="Pfam" id="PF12728">
    <property type="entry name" value="HTH_17"/>
    <property type="match status" value="1"/>
</dbReference>
<evidence type="ECO:0000313" key="5">
    <source>
        <dbReference type="Proteomes" id="UP000319771"/>
    </source>
</evidence>
<dbReference type="InterPro" id="IPR004606">
    <property type="entry name" value="Mop_domain"/>
</dbReference>